<comment type="caution">
    <text evidence="5">The sequence shown here is derived from an EMBL/GenBank/DDBJ whole genome shotgun (WGS) entry which is preliminary data.</text>
</comment>
<accession>A0A8T2DG30</accession>
<dbReference type="GO" id="GO:0003714">
    <property type="term" value="F:transcription corepressor activity"/>
    <property type="evidence" value="ECO:0007669"/>
    <property type="project" value="InterPro"/>
</dbReference>
<dbReference type="FunFam" id="1.20.1160.11:FF:000001">
    <property type="entry name" value="Paired amphipathic helix protein Sin3"/>
    <property type="match status" value="2"/>
</dbReference>
<proteinExistence type="predicted"/>
<dbReference type="AlphaFoldDB" id="A0A8T2DG30"/>
<evidence type="ECO:0000256" key="1">
    <source>
        <dbReference type="ARBA" id="ARBA00004123"/>
    </source>
</evidence>
<comment type="subcellular location">
    <subcellularLocation>
        <location evidence="1 3">Nucleus</location>
    </subcellularLocation>
</comment>
<name>A0A8T2DG30_ARASU</name>
<keyword evidence="6" id="KW-1185">Reference proteome</keyword>
<dbReference type="PANTHER" id="PTHR12346:SF8">
    <property type="entry name" value="PAIRED AMPHIPATHIC HELIX PROTEIN SIN3-LIKE 2"/>
    <property type="match status" value="1"/>
</dbReference>
<dbReference type="EMBL" id="JAEFBJ010000005">
    <property type="protein sequence ID" value="KAG7609243.1"/>
    <property type="molecule type" value="Genomic_DNA"/>
</dbReference>
<evidence type="ECO:0000256" key="3">
    <source>
        <dbReference type="PROSITE-ProRule" id="PRU00810"/>
    </source>
</evidence>
<gene>
    <name evidence="5" type="ORF">ISN44_As05g013760</name>
</gene>
<protein>
    <submittedName>
        <fullName evidence="5">Paired amphipathic helix</fullName>
    </submittedName>
</protein>
<dbReference type="PANTHER" id="PTHR12346">
    <property type="entry name" value="SIN3B-RELATED"/>
    <property type="match status" value="1"/>
</dbReference>
<dbReference type="Proteomes" id="UP000694251">
    <property type="component" value="Chromosome 5"/>
</dbReference>
<evidence type="ECO:0000313" key="6">
    <source>
        <dbReference type="Proteomes" id="UP000694251"/>
    </source>
</evidence>
<feature type="region of interest" description="Disordered" evidence="4">
    <location>
        <begin position="222"/>
        <end position="257"/>
    </location>
</feature>
<dbReference type="Pfam" id="PF02671">
    <property type="entry name" value="PAH"/>
    <property type="match status" value="2"/>
</dbReference>
<evidence type="ECO:0000256" key="4">
    <source>
        <dbReference type="SAM" id="MobiDB-lite"/>
    </source>
</evidence>
<dbReference type="OrthoDB" id="4728498at2759"/>
<sequence length="337" mass="38779">MAPFGAFIYISFVIPDFCTILITSRNASSEMPGYFITISLIVDVLISHEETERTPDEIVVPRSPRHGGNIERSIYLDPSLGMTISDARAYLQQVKNTFIDHDERDKYAMFRKVLFDFKAQRIDRSILYARLKKLFKKHKHLIIGFNTFLSLGDKIFLHGPKKLQTDGFNRRNLFYLSSQHSCSDLHRIVADRSDSARFCSHLKDLSDLFQIFSERMKRIGDKEIDGSGSQNQHPVGSPRNEFQGQSPKPGNGNTKDALTTDDALAYLKEIKDVFHDQKYKYHLFLEIMSDFKAQRTDTSVVIARVKDLLKGHNHLILVFNKFLPHGFEITLDDEDED</sequence>
<dbReference type="PROSITE" id="PS51477">
    <property type="entry name" value="PAH"/>
    <property type="match status" value="2"/>
</dbReference>
<evidence type="ECO:0000313" key="5">
    <source>
        <dbReference type="EMBL" id="KAG7609243.1"/>
    </source>
</evidence>
<dbReference type="InterPro" id="IPR039774">
    <property type="entry name" value="Sin3-like"/>
</dbReference>
<reference evidence="5 6" key="1">
    <citation type="submission" date="2020-12" db="EMBL/GenBank/DDBJ databases">
        <title>Concerted genomic and epigenomic changes stabilize Arabidopsis allopolyploids.</title>
        <authorList>
            <person name="Chen Z."/>
        </authorList>
    </citation>
    <scope>NUCLEOTIDE SEQUENCE [LARGE SCALE GENOMIC DNA]</scope>
    <source>
        <strain evidence="5">As9502</strain>
        <tissue evidence="5">Leaf</tissue>
    </source>
</reference>
<dbReference type="InterPro" id="IPR003822">
    <property type="entry name" value="PAH"/>
</dbReference>
<organism evidence="5 6">
    <name type="scientific">Arabidopsis suecica</name>
    <name type="common">Swedish thale-cress</name>
    <name type="synonym">Cardaminopsis suecica</name>
    <dbReference type="NCBI Taxonomy" id="45249"/>
    <lineage>
        <taxon>Eukaryota</taxon>
        <taxon>Viridiplantae</taxon>
        <taxon>Streptophyta</taxon>
        <taxon>Embryophyta</taxon>
        <taxon>Tracheophyta</taxon>
        <taxon>Spermatophyta</taxon>
        <taxon>Magnoliopsida</taxon>
        <taxon>eudicotyledons</taxon>
        <taxon>Gunneridae</taxon>
        <taxon>Pentapetalae</taxon>
        <taxon>rosids</taxon>
        <taxon>malvids</taxon>
        <taxon>Brassicales</taxon>
        <taxon>Brassicaceae</taxon>
        <taxon>Camelineae</taxon>
        <taxon>Arabidopsis</taxon>
    </lineage>
</organism>
<dbReference type="GO" id="GO:0005634">
    <property type="term" value="C:nucleus"/>
    <property type="evidence" value="ECO:0007669"/>
    <property type="project" value="UniProtKB-SubCell"/>
</dbReference>
<feature type="compositionally biased region" description="Polar residues" evidence="4">
    <location>
        <begin position="227"/>
        <end position="257"/>
    </location>
</feature>
<evidence type="ECO:0000256" key="2">
    <source>
        <dbReference type="ARBA" id="ARBA00023242"/>
    </source>
</evidence>
<keyword evidence="2 3" id="KW-0539">Nucleus</keyword>